<dbReference type="PROSITE" id="PS50110">
    <property type="entry name" value="RESPONSE_REGULATORY"/>
    <property type="match status" value="1"/>
</dbReference>
<evidence type="ECO:0000256" key="2">
    <source>
        <dbReference type="ARBA" id="ARBA00023012"/>
    </source>
</evidence>
<evidence type="ECO:0000259" key="4">
    <source>
        <dbReference type="PROSITE" id="PS50110"/>
    </source>
</evidence>
<keyword evidence="1 3" id="KW-0597">Phosphoprotein</keyword>
<evidence type="ECO:0000256" key="1">
    <source>
        <dbReference type="ARBA" id="ARBA00022553"/>
    </source>
</evidence>
<dbReference type="Pfam" id="PF00072">
    <property type="entry name" value="Response_reg"/>
    <property type="match status" value="1"/>
</dbReference>
<feature type="modified residue" description="4-aspartylphosphate" evidence="3">
    <location>
        <position position="54"/>
    </location>
</feature>
<name>A0A8J8MVQ3_9RHOB</name>
<sequence>MPRKILIVEDEALIGLDLACTLEDAGFETVGIARDQSAALKLAEAHDIDLATMDVHLAMDSDGVETALMLRERHAIPCIFVSASLDPATRARAAEAQPLAFMEKPVGADAVADFLSRHFAAVPV</sequence>
<dbReference type="InterPro" id="IPR001789">
    <property type="entry name" value="Sig_transdc_resp-reg_receiver"/>
</dbReference>
<dbReference type="Proteomes" id="UP000679284">
    <property type="component" value="Plasmid unnamed3"/>
</dbReference>
<dbReference type="InterPro" id="IPR011006">
    <property type="entry name" value="CheY-like_superfamily"/>
</dbReference>
<keyword evidence="6" id="KW-1185">Reference proteome</keyword>
<protein>
    <submittedName>
        <fullName evidence="5">Response regulator</fullName>
    </submittedName>
</protein>
<organism evidence="5 6">
    <name type="scientific">Falsirhodobacter algicola</name>
    <dbReference type="NCBI Taxonomy" id="2692330"/>
    <lineage>
        <taxon>Bacteria</taxon>
        <taxon>Pseudomonadati</taxon>
        <taxon>Pseudomonadota</taxon>
        <taxon>Alphaproteobacteria</taxon>
        <taxon>Rhodobacterales</taxon>
        <taxon>Paracoccaceae</taxon>
        <taxon>Falsirhodobacter</taxon>
    </lineage>
</organism>
<dbReference type="AlphaFoldDB" id="A0A8J8MVQ3"/>
<evidence type="ECO:0000313" key="6">
    <source>
        <dbReference type="Proteomes" id="UP000679284"/>
    </source>
</evidence>
<dbReference type="InterPro" id="IPR050595">
    <property type="entry name" value="Bact_response_regulator"/>
</dbReference>
<keyword evidence="2" id="KW-0902">Two-component regulatory system</keyword>
<geneLocation type="plasmid" evidence="5 6">
    <name>unnamed3</name>
</geneLocation>
<dbReference type="PANTHER" id="PTHR44591">
    <property type="entry name" value="STRESS RESPONSE REGULATOR PROTEIN 1"/>
    <property type="match status" value="1"/>
</dbReference>
<feature type="domain" description="Response regulatory" evidence="4">
    <location>
        <begin position="4"/>
        <end position="119"/>
    </location>
</feature>
<keyword evidence="5" id="KW-0614">Plasmid</keyword>
<evidence type="ECO:0000313" key="5">
    <source>
        <dbReference type="EMBL" id="QUS37294.1"/>
    </source>
</evidence>
<accession>A0A8J8MVQ3</accession>
<dbReference type="SMART" id="SM00448">
    <property type="entry name" value="REC"/>
    <property type="match status" value="1"/>
</dbReference>
<dbReference type="SUPFAM" id="SSF52172">
    <property type="entry name" value="CheY-like"/>
    <property type="match status" value="1"/>
</dbReference>
<dbReference type="GO" id="GO:0000160">
    <property type="term" value="P:phosphorelay signal transduction system"/>
    <property type="evidence" value="ECO:0007669"/>
    <property type="project" value="UniProtKB-KW"/>
</dbReference>
<dbReference type="PANTHER" id="PTHR44591:SF14">
    <property type="entry name" value="PROTEIN PILG"/>
    <property type="match status" value="1"/>
</dbReference>
<dbReference type="Gene3D" id="3.40.50.2300">
    <property type="match status" value="1"/>
</dbReference>
<dbReference type="EMBL" id="CP047292">
    <property type="protein sequence ID" value="QUS37294.1"/>
    <property type="molecule type" value="Genomic_DNA"/>
</dbReference>
<proteinExistence type="predicted"/>
<evidence type="ECO:0000256" key="3">
    <source>
        <dbReference type="PROSITE-ProRule" id="PRU00169"/>
    </source>
</evidence>
<gene>
    <name evidence="5" type="ORF">GR316_13005</name>
</gene>
<dbReference type="RefSeq" id="WP_211785556.1">
    <property type="nucleotide sequence ID" value="NZ_CP047292.1"/>
</dbReference>
<reference evidence="5" key="1">
    <citation type="submission" date="2020-01" db="EMBL/GenBank/DDBJ databases">
        <authorList>
            <person name="Yang Y."/>
            <person name="Kwon Y.M."/>
        </authorList>
    </citation>
    <scope>NUCLEOTIDE SEQUENCE</scope>
    <source>
        <strain evidence="5">PG104</strain>
        <plasmid evidence="5">unnamed3</plasmid>
    </source>
</reference>
<dbReference type="KEGG" id="fap:GR316_13005"/>